<reference evidence="2 3" key="1">
    <citation type="submission" date="2024-04" db="EMBL/GenBank/DDBJ databases">
        <authorList>
            <consortium name="Genoscope - CEA"/>
            <person name="William W."/>
        </authorList>
    </citation>
    <scope>NUCLEOTIDE SEQUENCE [LARGE SCALE GENOMIC DNA]</scope>
</reference>
<dbReference type="EMBL" id="CAXITT010000008">
    <property type="protein sequence ID" value="CAL1526773.1"/>
    <property type="molecule type" value="Genomic_DNA"/>
</dbReference>
<sequence length="1185" mass="131140">MPQNAIKRRSQSHNIVMSGALTPEPAKGHRDQDTTLEFEPSPLSPSATSSDSSFMQTPDNSKMLADAELETEVQLRPRSFRNAVRAHPITSVELNELLSRMRGSGLSRTSEDSTKQPDLPAARPLEQIESTLRNIDDSSEEDIADNVSVSNDKKKAALTLDLGQGHDSRPDDHKHNSTDSLIPSEIQFSKAERDKLIMTDARSTSMPDLNIEEVRGIAELKGTEEGKPGLYSQSVTNVNKDEYVQKGKGRLSRKDFHNSHIVKRRMKGYQDNEPGNTNVTRPVTAFHDSYSKRAAEKASLRMKGVQPANKEKHLSTPESRSHHQNSNAKLTVWNSVEKLTKGSMNDLSHLNEDPWVMNPEVASSTSRSDSDTHVSNSSHLPKPTASLGVTSRPRGHSDITEMMQVSLNKENFDWLVYLNRNSFPPKSDQTSLAMKRLSSLGIDQPAASQDSFSSQFHYATPPRSYMNSGNMNRHESGYKESSFSKAKPGVNALGGSTLPVSLTKPIQFHAHGLMRSNSSPMAGADKTVHKDRPTSLHADNLTDESDQMLAEMEAYISNSSDSIKSTNKFPTSLPAITVEDEDANNNNINRLSIASSLSTSSYDSQDSNSHSSDGLVGTLRHKLHTWAKRSTRHDSEQSHTSTLTSDDEDTETPKPTSNTFDPPLRNRNSWRDDRDLENVLREHGLGSTSLGSRMAFSMPTNGGNPSQPHNCSDIEIEDPVSPGGCGLSDTETPKFDSSSQNETNFSLPPAKEGEAALLRPAADLLHPAADLLHPARSQQDDVPAASSDSSESVQWDIPYAASSAGGQCESLSHVTPLKLSAQSHYGQGESNFISDSVQRESQTPDSGISFRNTDTPSDHPLLSDTITPAEPSPKEIPQTVNSNSDTNHSEEDRVNLRKRGSFESIDSVDSFYERRLSVAFDSDVFQDNPTIVGVYEDTQEGNVETATPRKTIREYIQQIEQKLRPPSPKIFEVKRREPGAMIRQRLETLRENVLYGRRSSSRQGSEEREGTRAKSQPPAQFRNKLTRATKLENRHSEDLRHLDRAMAASRDSLSKSMENLSKPRDVLSFSRESLLLSKSRDSLNSDSPTYQCSLSPLMNQNCGTPGHESDANRFTYINVEHKGNQFLHRARSNSDQPESDTAMAIEGGTLSRSMCRLDQVNAEVDNLVIMKGWVRALISKFQQKD</sequence>
<feature type="region of interest" description="Disordered" evidence="1">
    <location>
        <begin position="627"/>
        <end position="748"/>
    </location>
</feature>
<feature type="compositionally biased region" description="Polar residues" evidence="1">
    <location>
        <begin position="834"/>
        <end position="855"/>
    </location>
</feature>
<evidence type="ECO:0000313" key="2">
    <source>
        <dbReference type="EMBL" id="CAL1526773.1"/>
    </source>
</evidence>
<feature type="compositionally biased region" description="Low complexity" evidence="1">
    <location>
        <begin position="40"/>
        <end position="53"/>
    </location>
</feature>
<feature type="region of interest" description="Disordered" evidence="1">
    <location>
        <begin position="294"/>
        <end position="331"/>
    </location>
</feature>
<feature type="compositionally biased region" description="Polar residues" evidence="1">
    <location>
        <begin position="735"/>
        <end position="746"/>
    </location>
</feature>
<proteinExistence type="predicted"/>
<feature type="compositionally biased region" description="Basic and acidic residues" evidence="1">
    <location>
        <begin position="669"/>
        <end position="684"/>
    </location>
</feature>
<feature type="compositionally biased region" description="Polar residues" evidence="1">
    <location>
        <begin position="698"/>
        <end position="710"/>
    </location>
</feature>
<name>A0AAV2H0Y1_LYMST</name>
<organism evidence="2 3">
    <name type="scientific">Lymnaea stagnalis</name>
    <name type="common">Great pond snail</name>
    <name type="synonym">Helix stagnalis</name>
    <dbReference type="NCBI Taxonomy" id="6523"/>
    <lineage>
        <taxon>Eukaryota</taxon>
        <taxon>Metazoa</taxon>
        <taxon>Spiralia</taxon>
        <taxon>Lophotrochozoa</taxon>
        <taxon>Mollusca</taxon>
        <taxon>Gastropoda</taxon>
        <taxon>Heterobranchia</taxon>
        <taxon>Euthyneura</taxon>
        <taxon>Panpulmonata</taxon>
        <taxon>Hygrophila</taxon>
        <taxon>Lymnaeoidea</taxon>
        <taxon>Lymnaeidae</taxon>
        <taxon>Lymnaea</taxon>
    </lineage>
</organism>
<feature type="region of interest" description="Disordered" evidence="1">
    <location>
        <begin position="1"/>
        <end position="59"/>
    </location>
</feature>
<feature type="compositionally biased region" description="Basic and acidic residues" evidence="1">
    <location>
        <begin position="164"/>
        <end position="177"/>
    </location>
</feature>
<feature type="compositionally biased region" description="Basic residues" evidence="1">
    <location>
        <begin position="1"/>
        <end position="11"/>
    </location>
</feature>
<evidence type="ECO:0000313" key="3">
    <source>
        <dbReference type="Proteomes" id="UP001497497"/>
    </source>
</evidence>
<evidence type="ECO:0000256" key="1">
    <source>
        <dbReference type="SAM" id="MobiDB-lite"/>
    </source>
</evidence>
<feature type="region of interest" description="Disordered" evidence="1">
    <location>
        <begin position="360"/>
        <end position="395"/>
    </location>
</feature>
<feature type="region of interest" description="Disordered" evidence="1">
    <location>
        <begin position="162"/>
        <end position="181"/>
    </location>
</feature>
<dbReference type="Proteomes" id="UP001497497">
    <property type="component" value="Unassembled WGS sequence"/>
</dbReference>
<feature type="region of interest" description="Disordered" evidence="1">
    <location>
        <begin position="834"/>
        <end position="895"/>
    </location>
</feature>
<feature type="region of interest" description="Disordered" evidence="1">
    <location>
        <begin position="514"/>
        <end position="539"/>
    </location>
</feature>
<protein>
    <submittedName>
        <fullName evidence="2">Uncharacterized protein</fullName>
    </submittedName>
</protein>
<feature type="compositionally biased region" description="Basic and acidic residues" evidence="1">
    <location>
        <begin position="1029"/>
        <end position="1043"/>
    </location>
</feature>
<keyword evidence="3" id="KW-1185">Reference proteome</keyword>
<comment type="caution">
    <text evidence="2">The sequence shown here is derived from an EMBL/GenBank/DDBJ whole genome shotgun (WGS) entry which is preliminary data.</text>
</comment>
<feature type="region of interest" description="Disordered" evidence="1">
    <location>
        <begin position="993"/>
        <end position="1043"/>
    </location>
</feature>
<dbReference type="AlphaFoldDB" id="A0AAV2H0Y1"/>
<feature type="region of interest" description="Disordered" evidence="1">
    <location>
        <begin position="103"/>
        <end position="123"/>
    </location>
</feature>
<feature type="compositionally biased region" description="Polar residues" evidence="1">
    <location>
        <begin position="446"/>
        <end position="457"/>
    </location>
</feature>
<gene>
    <name evidence="2" type="ORF">GSLYS_00000950001</name>
</gene>
<feature type="region of interest" description="Disordered" evidence="1">
    <location>
        <begin position="445"/>
        <end position="484"/>
    </location>
</feature>
<accession>A0AAV2H0Y1</accession>
<feature type="compositionally biased region" description="Polar residues" evidence="1">
    <location>
        <begin position="361"/>
        <end position="379"/>
    </location>
</feature>
<feature type="compositionally biased region" description="Basic and acidic residues" evidence="1">
    <location>
        <begin position="309"/>
        <end position="321"/>
    </location>
</feature>